<dbReference type="GO" id="GO:0008033">
    <property type="term" value="P:tRNA processing"/>
    <property type="evidence" value="ECO:0007669"/>
    <property type="project" value="UniProtKB-KW"/>
</dbReference>
<feature type="binding site" evidence="5">
    <location>
        <position position="246"/>
    </location>
    <ligand>
        <name>S-adenosyl-L-methionine</name>
        <dbReference type="ChEBI" id="CHEBI:59789"/>
    </ligand>
</feature>
<accession>A0AAI8MKU0</accession>
<sequence length="395" mass="45656">MKCQHFGLCGGCELDLAYEKQLESKLKQTQQEFSSLFSSNGFSSANLSVHNSVEWGFRARAEFRFYTEQNRIHFAMSNREKNHRTPITQCPILLPIIQKAMPLVIESLEADETLRTKVYACNFLANIESQEIIISLIYHKRLDSIWEQKAQNMRDRLHTALNATAHIIGRAKNQKILVGDFDYDSCVRESLRLFADSKQKQNYTFFKQESSFSQPNPFINTKMLEFVITHLKALYPQPDNDMLELYCGGGNFSIALSGVFRQILATEVVKSAISLLQQNMEQNFCENITPVRLNALETQVALSGEREFFRLRGIDIKRFSFDCVLIDPPRSGVNELKILHFLQQFNTIVYVSCKPHTLLQDLQTLIQSHNILHFGLFDQFPHTHHRECIVILRQK</sequence>
<dbReference type="EMBL" id="DS990393">
    <property type="protein sequence ID" value="EFR47485.1"/>
    <property type="molecule type" value="Genomic_DNA"/>
</dbReference>
<dbReference type="SUPFAM" id="SSF53335">
    <property type="entry name" value="S-adenosyl-L-methionine-dependent methyltransferases"/>
    <property type="match status" value="1"/>
</dbReference>
<evidence type="ECO:0000313" key="10">
    <source>
        <dbReference type="Proteomes" id="UP000006036"/>
    </source>
</evidence>
<feature type="binding site" evidence="5">
    <location>
        <position position="327"/>
    </location>
    <ligand>
        <name>S-adenosyl-L-methionine</name>
        <dbReference type="ChEBI" id="CHEBI:59789"/>
    </ligand>
</feature>
<evidence type="ECO:0000313" key="7">
    <source>
        <dbReference type="EMBL" id="BAM31413.1"/>
    </source>
</evidence>
<reference evidence="7" key="3">
    <citation type="submission" date="2012-07" db="EMBL/GenBank/DDBJ databases">
        <authorList>
            <person name="Akiyama T."/>
            <person name="Takeshita N."/>
            <person name="Ohmagari N."/>
            <person name="Kirikae T."/>
        </authorList>
    </citation>
    <scope>NUCLEOTIDE SEQUENCE</scope>
    <source>
        <strain evidence="7">ATCC BAA-847</strain>
    </source>
</reference>
<evidence type="ECO:0000256" key="1">
    <source>
        <dbReference type="ARBA" id="ARBA00022603"/>
    </source>
</evidence>
<dbReference type="KEGG" id="hcb:HCBAA847_0158"/>
<comment type="similarity">
    <text evidence="5">Belongs to the class I-like SAM-binding methyltransferase superfamily. RNA M5U methyltransferase family.</text>
</comment>
<dbReference type="PROSITE" id="PS51687">
    <property type="entry name" value="SAM_MT_RNA_M5U"/>
    <property type="match status" value="1"/>
</dbReference>
<dbReference type="AlphaFoldDB" id="A0AAI8MKU0"/>
<feature type="binding site" evidence="5">
    <location>
        <position position="214"/>
    </location>
    <ligand>
        <name>S-adenosyl-L-methionine</name>
        <dbReference type="ChEBI" id="CHEBI:59789"/>
    </ligand>
</feature>
<dbReference type="InterPro" id="IPR030390">
    <property type="entry name" value="MeTrfase_TrmA_AS"/>
</dbReference>
<dbReference type="Gene3D" id="3.40.50.150">
    <property type="entry name" value="Vaccinia Virus protein VP39"/>
    <property type="match status" value="1"/>
</dbReference>
<dbReference type="GO" id="GO:0000049">
    <property type="term" value="F:tRNA binding"/>
    <property type="evidence" value="ECO:0007669"/>
    <property type="project" value="TreeGrafter"/>
</dbReference>
<name>A0AAI8MKU0_9HELI</name>
<dbReference type="CDD" id="cd02440">
    <property type="entry name" value="AdoMet_MTases"/>
    <property type="match status" value="1"/>
</dbReference>
<reference evidence="8" key="1">
    <citation type="submission" date="2008-08" db="EMBL/GenBank/DDBJ databases">
        <title>Annotation of Helicobacter cinaedi strain CCUG 18818.</title>
        <authorList>
            <consortium name="The Broad Institute Genome Sequencing Platform"/>
            <person name="Fox J.G."/>
            <person name="Shen Z."/>
            <person name="Charoenlap N."/>
            <person name="Schauer D.B."/>
            <person name="Ward D."/>
            <person name="Mehta T."/>
            <person name="Young S."/>
            <person name="Jaffe D."/>
            <person name="Gnerre S."/>
            <person name="Berlin A."/>
            <person name="Heiman D."/>
            <person name="Hepburn T."/>
            <person name="Shea T."/>
            <person name="Sykes S."/>
            <person name="Alvarado L."/>
            <person name="Kodira C."/>
            <person name="Borodovsky M."/>
            <person name="Lander E."/>
            <person name="Galagan J."/>
            <person name="Nusbaum C."/>
            <person name="Birren B."/>
        </authorList>
    </citation>
    <scope>NUCLEOTIDE SEQUENCE</scope>
    <source>
        <strain evidence="8">CCUG 18818</strain>
    </source>
</reference>
<dbReference type="Gene3D" id="2.40.50.1070">
    <property type="match status" value="1"/>
</dbReference>
<keyword evidence="1 5" id="KW-0489">Methyltransferase</keyword>
<dbReference type="InterPro" id="IPR029063">
    <property type="entry name" value="SAM-dependent_MTases_sf"/>
</dbReference>
<dbReference type="GO" id="GO:0019843">
    <property type="term" value="F:rRNA binding"/>
    <property type="evidence" value="ECO:0007669"/>
    <property type="project" value="TreeGrafter"/>
</dbReference>
<evidence type="ECO:0000256" key="6">
    <source>
        <dbReference type="PROSITE-ProRule" id="PRU10015"/>
    </source>
</evidence>
<dbReference type="GO" id="GO:0030697">
    <property type="term" value="F:tRNA (uracil(54)-C5)-methyltransferase activity, S-adenosyl methionine-dependent"/>
    <property type="evidence" value="ECO:0007669"/>
    <property type="project" value="UniProtKB-EC"/>
</dbReference>
<keyword evidence="2 5" id="KW-0808">Transferase</keyword>
<dbReference type="Proteomes" id="UP000005755">
    <property type="component" value="Unassembled WGS sequence"/>
</dbReference>
<feature type="active site" evidence="6">
    <location>
        <position position="353"/>
    </location>
</feature>
<dbReference type="HAMAP" id="MF_01011">
    <property type="entry name" value="RNA_methyltr_TrmA"/>
    <property type="match status" value="1"/>
</dbReference>
<evidence type="ECO:0000256" key="5">
    <source>
        <dbReference type="PROSITE-ProRule" id="PRU01024"/>
    </source>
</evidence>
<evidence type="ECO:0000256" key="4">
    <source>
        <dbReference type="ARBA" id="ARBA00022694"/>
    </source>
</evidence>
<dbReference type="Proteomes" id="UP000006036">
    <property type="component" value="Chromosome 1"/>
</dbReference>
<dbReference type="EC" id="2.1.1.35" evidence="7"/>
<keyword evidence="9" id="KW-1185">Reference proteome</keyword>
<dbReference type="RefSeq" id="WP_002957373.1">
    <property type="nucleotide sequence ID" value="NC_020555.1"/>
</dbReference>
<dbReference type="PROSITE" id="PS01230">
    <property type="entry name" value="TRMA_1"/>
    <property type="match status" value="1"/>
</dbReference>
<gene>
    <name evidence="8" type="primary">trmA</name>
    <name evidence="7" type="ORF">HCBAA847_0158</name>
    <name evidence="8" type="ORF">HCCG_02033</name>
</gene>
<evidence type="ECO:0000256" key="2">
    <source>
        <dbReference type="ARBA" id="ARBA00022679"/>
    </source>
</evidence>
<organism evidence="7 10">
    <name type="scientific">Helicobacter cinaedi CCUG 18818 = ATCC BAA-847</name>
    <dbReference type="NCBI Taxonomy" id="537971"/>
    <lineage>
        <taxon>Bacteria</taxon>
        <taxon>Pseudomonadati</taxon>
        <taxon>Campylobacterota</taxon>
        <taxon>Epsilonproteobacteria</taxon>
        <taxon>Campylobacterales</taxon>
        <taxon>Helicobacteraceae</taxon>
        <taxon>Helicobacter</taxon>
    </lineage>
</organism>
<keyword evidence="3 5" id="KW-0949">S-adenosyl-L-methionine</keyword>
<dbReference type="InterPro" id="IPR010280">
    <property type="entry name" value="U5_MeTrfase_fam"/>
</dbReference>
<feature type="binding site" evidence="5">
    <location>
        <position position="267"/>
    </location>
    <ligand>
        <name>S-adenosyl-L-methionine</name>
        <dbReference type="ChEBI" id="CHEBI:59789"/>
    </ligand>
</feature>
<keyword evidence="4" id="KW-0819">tRNA processing</keyword>
<evidence type="ECO:0000313" key="8">
    <source>
        <dbReference type="EMBL" id="EFR47485.1"/>
    </source>
</evidence>
<protein>
    <submittedName>
        <fullName evidence="7">tRNA (Uracil-5-)-methyltransferase</fullName>
        <ecNumber evidence="7">2.1.1.35</ecNumber>
    </submittedName>
</protein>
<dbReference type="InterPro" id="IPR011869">
    <property type="entry name" value="TrmA_MeTrfase"/>
</dbReference>
<dbReference type="PANTHER" id="PTHR47790:SF2">
    <property type="entry name" value="TRNA_TMRNA (URACIL-C(5))-METHYLTRANSFERASE"/>
    <property type="match status" value="1"/>
</dbReference>
<feature type="active site" description="Nucleophile" evidence="5">
    <location>
        <position position="353"/>
    </location>
</feature>
<evidence type="ECO:0000256" key="3">
    <source>
        <dbReference type="ARBA" id="ARBA00022691"/>
    </source>
</evidence>
<proteinExistence type="inferred from homology"/>
<dbReference type="PANTHER" id="PTHR47790">
    <property type="entry name" value="TRNA/TMRNA (URACIL-C(5))-METHYLTRANSFERASE"/>
    <property type="match status" value="1"/>
</dbReference>
<dbReference type="Pfam" id="PF05958">
    <property type="entry name" value="tRNA_U5-meth_tr"/>
    <property type="match status" value="1"/>
</dbReference>
<dbReference type="EMBL" id="AP012492">
    <property type="protein sequence ID" value="BAM31413.1"/>
    <property type="molecule type" value="Genomic_DNA"/>
</dbReference>
<dbReference type="GeneID" id="66538651"/>
<reference evidence="9" key="4">
    <citation type="journal article" date="2014" name="Genome Announc.">
        <title>Draft genome sequences of six enterohepatic helicobacter species isolated from humans and one from rhesus macaques.</title>
        <authorList>
            <person name="Shen Z."/>
            <person name="Sheh A."/>
            <person name="Young S.K."/>
            <person name="Abouelliel A."/>
            <person name="Ward D.V."/>
            <person name="Earl A.M."/>
            <person name="Fox J.G."/>
        </authorList>
    </citation>
    <scope>NUCLEOTIDE SEQUENCE [LARGE SCALE GENOMIC DNA]</scope>
    <source>
        <strain evidence="9">CCUG 18818</strain>
    </source>
</reference>
<dbReference type="GO" id="GO:0032259">
    <property type="term" value="P:methylation"/>
    <property type="evidence" value="ECO:0007669"/>
    <property type="project" value="UniProtKB-KW"/>
</dbReference>
<dbReference type="GO" id="GO:0005829">
    <property type="term" value="C:cytosol"/>
    <property type="evidence" value="ECO:0007669"/>
    <property type="project" value="TreeGrafter"/>
</dbReference>
<reference evidence="7 10" key="2">
    <citation type="journal article" date="2012" name="J. Bacteriol.">
        <title>Complete Genome Sequence of Helicobacter cinaedi Type Strain ATCC BAA-847.</title>
        <authorList>
            <person name="Miyoshi-Akiyama T."/>
            <person name="Takeshita N."/>
            <person name="Ohmagari N."/>
            <person name="Kirikae T."/>
        </authorList>
    </citation>
    <scope>NUCLEOTIDE SEQUENCE [LARGE SCALE GENOMIC DNA]</scope>
    <source>
        <strain evidence="7 10">ATCC BAA-847</strain>
    </source>
</reference>
<evidence type="ECO:0000313" key="9">
    <source>
        <dbReference type="Proteomes" id="UP000005755"/>
    </source>
</evidence>